<evidence type="ECO:0000313" key="2">
    <source>
        <dbReference type="Proteomes" id="UP000198609"/>
    </source>
</evidence>
<proteinExistence type="predicted"/>
<dbReference type="EMBL" id="FNST01000001">
    <property type="protein sequence ID" value="SEB30760.1"/>
    <property type="molecule type" value="Genomic_DNA"/>
</dbReference>
<organism evidence="1 2">
    <name type="scientific">Streptomyces melanosporofaciens</name>
    <dbReference type="NCBI Taxonomy" id="67327"/>
    <lineage>
        <taxon>Bacteria</taxon>
        <taxon>Bacillati</taxon>
        <taxon>Actinomycetota</taxon>
        <taxon>Actinomycetes</taxon>
        <taxon>Kitasatosporales</taxon>
        <taxon>Streptomycetaceae</taxon>
        <taxon>Streptomyces</taxon>
        <taxon>Streptomyces violaceusniger group</taxon>
    </lineage>
</organism>
<accession>A0A1H4IA08</accession>
<name>A0A1H4IA08_STRMJ</name>
<keyword evidence="2" id="KW-1185">Reference proteome</keyword>
<sequence>MLTALADDRRHTLDWRSARRRARARVAKVTTPPCPLHQYQAKRAVLDAPAREGRDLLRENALMRTDLARFQTLVERAGWLGDAEPRRLWRWRESWWELAYRKRNPKDGYSDSGWYLWGPTGSPLRRLDRPPESRRVACS</sequence>
<dbReference type="Proteomes" id="UP000198609">
    <property type="component" value="Unassembled WGS sequence"/>
</dbReference>
<protein>
    <submittedName>
        <fullName evidence="1">Uncharacterized protein</fullName>
    </submittedName>
</protein>
<reference evidence="2" key="1">
    <citation type="submission" date="2016-10" db="EMBL/GenBank/DDBJ databases">
        <authorList>
            <person name="Varghese N."/>
            <person name="Submissions S."/>
        </authorList>
    </citation>
    <scope>NUCLEOTIDE SEQUENCE [LARGE SCALE GENOMIC DNA]</scope>
    <source>
        <strain evidence="2">DSM 40318</strain>
    </source>
</reference>
<dbReference type="AlphaFoldDB" id="A0A1H4IA08"/>
<gene>
    <name evidence="1" type="ORF">SAMN04490356_0285</name>
</gene>
<evidence type="ECO:0000313" key="1">
    <source>
        <dbReference type="EMBL" id="SEB30760.1"/>
    </source>
</evidence>
<dbReference type="RefSeq" id="WP_244320547.1">
    <property type="nucleotide sequence ID" value="NZ_FNST01000001.1"/>
</dbReference>